<reference evidence="3" key="1">
    <citation type="journal article" date="2015" name="Proc. Natl. Acad. Sci. U.S.A.">
        <title>Genome sequencing of adzuki bean (Vigna angularis) provides insight into high starch and low fat accumulation and domestication.</title>
        <authorList>
            <person name="Yang K."/>
            <person name="Tian Z."/>
            <person name="Chen C."/>
            <person name="Luo L."/>
            <person name="Zhao B."/>
            <person name="Wang Z."/>
            <person name="Yu L."/>
            <person name="Li Y."/>
            <person name="Sun Y."/>
            <person name="Li W."/>
            <person name="Chen Y."/>
            <person name="Li Y."/>
            <person name="Zhang Y."/>
            <person name="Ai D."/>
            <person name="Zhao J."/>
            <person name="Shang C."/>
            <person name="Ma Y."/>
            <person name="Wu B."/>
            <person name="Wang M."/>
            <person name="Gao L."/>
            <person name="Sun D."/>
            <person name="Zhang P."/>
            <person name="Guo F."/>
            <person name="Wang W."/>
            <person name="Li Y."/>
            <person name="Wang J."/>
            <person name="Varshney R.K."/>
            <person name="Wang J."/>
            <person name="Ling H.Q."/>
            <person name="Wan P."/>
        </authorList>
    </citation>
    <scope>NUCLEOTIDE SEQUENCE</scope>
    <source>
        <strain evidence="3">cv. Jingnong 6</strain>
    </source>
</reference>
<dbReference type="EMBL" id="CM003375">
    <property type="protein sequence ID" value="KOM43322.1"/>
    <property type="molecule type" value="Genomic_DNA"/>
</dbReference>
<feature type="region of interest" description="Disordered" evidence="1">
    <location>
        <begin position="43"/>
        <end position="65"/>
    </location>
</feature>
<sequence>MHYRPLGHVKSKKLHIGDSRYPTARLGERGENEYYNQDLKTREPVRPFPTRPALSKEGTNEGHLKRMSTSTIQPYALSFINPTTQSPPFSRVSSVVRSRPFGFAASFPQPFDYPAQLVRIRHRSFSQLASTTEHPASVLGQSAPKSRSFGLSSGYSTSCPLMYIGLRYFTKCGINCSASTLRASDVRSQQGLLRPKPFGLGVDTLRPQPFGQDDSASRPRFFNHSVSRGPTHSAYKGLTRPASSAPDGLKRLSYLAKYGIQRSTLHRRAFGPSTSTSRPVSLNLSTDRPYDGLRLRRYSANNSASKGFNLSANSSLRDSASRGICRSTILIRYVLKLGHQVPPRPKIGLHKPALLYHPRHPPLGCLQVGLKLLAKIWIYYLAIRPSRPNAFGLQGPHPSGLLGFRRSKMFGLGSPSAARPNEIYRLALDRLGTQHSALRHQVLGQSASTSRPSRPLLFGLHRFPVLGYL</sequence>
<evidence type="ECO:0000256" key="1">
    <source>
        <dbReference type="SAM" id="MobiDB-lite"/>
    </source>
</evidence>
<organism evidence="2 3">
    <name type="scientific">Phaseolus angularis</name>
    <name type="common">Azuki bean</name>
    <name type="synonym">Vigna angularis</name>
    <dbReference type="NCBI Taxonomy" id="3914"/>
    <lineage>
        <taxon>Eukaryota</taxon>
        <taxon>Viridiplantae</taxon>
        <taxon>Streptophyta</taxon>
        <taxon>Embryophyta</taxon>
        <taxon>Tracheophyta</taxon>
        <taxon>Spermatophyta</taxon>
        <taxon>Magnoliopsida</taxon>
        <taxon>eudicotyledons</taxon>
        <taxon>Gunneridae</taxon>
        <taxon>Pentapetalae</taxon>
        <taxon>rosids</taxon>
        <taxon>fabids</taxon>
        <taxon>Fabales</taxon>
        <taxon>Fabaceae</taxon>
        <taxon>Papilionoideae</taxon>
        <taxon>50 kb inversion clade</taxon>
        <taxon>NPAAA clade</taxon>
        <taxon>indigoferoid/millettioid clade</taxon>
        <taxon>Phaseoleae</taxon>
        <taxon>Vigna</taxon>
    </lineage>
</organism>
<proteinExistence type="predicted"/>
<evidence type="ECO:0000313" key="3">
    <source>
        <dbReference type="Proteomes" id="UP000053144"/>
    </source>
</evidence>
<dbReference type="Gramene" id="KOM43322">
    <property type="protein sequence ID" value="KOM43322"/>
    <property type="gene ID" value="LR48_Vigan05g092600"/>
</dbReference>
<evidence type="ECO:0000313" key="2">
    <source>
        <dbReference type="EMBL" id="KOM43322.1"/>
    </source>
</evidence>
<gene>
    <name evidence="2" type="ORF">LR48_Vigan05g092600</name>
</gene>
<name>A0A0L9UL71_PHAAN</name>
<protein>
    <submittedName>
        <fullName evidence="2">Uncharacterized protein</fullName>
    </submittedName>
</protein>
<dbReference type="AlphaFoldDB" id="A0A0L9UL71"/>
<dbReference type="Proteomes" id="UP000053144">
    <property type="component" value="Chromosome 5"/>
</dbReference>
<accession>A0A0L9UL71</accession>